<evidence type="ECO:0000313" key="10">
    <source>
        <dbReference type="EMBL" id="AYF03495.1"/>
    </source>
</evidence>
<keyword evidence="5 7" id="KW-1133">Transmembrane helix</keyword>
<dbReference type="RefSeq" id="WP_120444244.1">
    <property type="nucleotide sequence ID" value="NZ_CP031079.1"/>
</dbReference>
<evidence type="ECO:0000256" key="2">
    <source>
        <dbReference type="ARBA" id="ARBA00006448"/>
    </source>
</evidence>
<evidence type="ECO:0000256" key="6">
    <source>
        <dbReference type="ARBA" id="ARBA00023136"/>
    </source>
</evidence>
<dbReference type="InterPro" id="IPR048454">
    <property type="entry name" value="YetF_N"/>
</dbReference>
<evidence type="ECO:0000256" key="1">
    <source>
        <dbReference type="ARBA" id="ARBA00004651"/>
    </source>
</evidence>
<dbReference type="AlphaFoldDB" id="A0A386URZ4"/>
<dbReference type="InterPro" id="IPR007353">
    <property type="entry name" value="DUF421"/>
</dbReference>
<evidence type="ECO:0000256" key="7">
    <source>
        <dbReference type="SAM" id="Phobius"/>
    </source>
</evidence>
<dbReference type="Pfam" id="PF20730">
    <property type="entry name" value="YetF_N"/>
    <property type="match status" value="1"/>
</dbReference>
<evidence type="ECO:0000256" key="5">
    <source>
        <dbReference type="ARBA" id="ARBA00022989"/>
    </source>
</evidence>
<accession>A0A386URZ4</accession>
<comment type="subcellular location">
    <subcellularLocation>
        <location evidence="1">Cell membrane</location>
        <topology evidence="1">Multi-pass membrane protein</topology>
    </subcellularLocation>
</comment>
<protein>
    <submittedName>
        <fullName evidence="10">DUF421 domain-containing protein</fullName>
    </submittedName>
</protein>
<dbReference type="Pfam" id="PF04239">
    <property type="entry name" value="DUF421"/>
    <property type="match status" value="1"/>
</dbReference>
<sequence>MDWTQMLFQDWSGIARTVAVGLLAYVTLVLFLRISGKRTLAKLNAFDLVVTVALGSTLSAILLQESIALAEGATALALLIAMRFVVTFISVRSERFAKIVRSEPALLVRDGAFCRAAMKRERITEDEALSAVRAAGGRGVEDVASLILESDGTLSTVLRDGR</sequence>
<feature type="domain" description="YetF-like N-terminal transmembrane" evidence="9">
    <location>
        <begin position="22"/>
        <end position="89"/>
    </location>
</feature>
<evidence type="ECO:0000259" key="8">
    <source>
        <dbReference type="Pfam" id="PF04239"/>
    </source>
</evidence>
<organism evidence="10 11">
    <name type="scientific">Paracoccus yeei</name>
    <dbReference type="NCBI Taxonomy" id="147645"/>
    <lineage>
        <taxon>Bacteria</taxon>
        <taxon>Pseudomonadati</taxon>
        <taxon>Pseudomonadota</taxon>
        <taxon>Alphaproteobacteria</taxon>
        <taxon>Rhodobacterales</taxon>
        <taxon>Paracoccaceae</taxon>
        <taxon>Paracoccus</taxon>
    </lineage>
</organism>
<geneLocation type="plasmid" evidence="11">
    <name>pyee1</name>
</geneLocation>
<gene>
    <name evidence="10" type="ORF">PY32053_03955</name>
</gene>
<keyword evidence="6 7" id="KW-0472">Membrane</keyword>
<keyword evidence="10" id="KW-0614">Plasmid</keyword>
<name>A0A386URZ4_9RHOB</name>
<dbReference type="Gene3D" id="3.30.240.20">
    <property type="entry name" value="bsu07140 like domains"/>
    <property type="match status" value="1"/>
</dbReference>
<feature type="domain" description="YetF C-terminal" evidence="8">
    <location>
        <begin position="92"/>
        <end position="159"/>
    </location>
</feature>
<dbReference type="PANTHER" id="PTHR34582:SF6">
    <property type="entry name" value="UPF0702 TRANSMEMBRANE PROTEIN YCAP"/>
    <property type="match status" value="1"/>
</dbReference>
<keyword evidence="3" id="KW-1003">Cell membrane</keyword>
<feature type="transmembrane region" description="Helical" evidence="7">
    <location>
        <begin position="44"/>
        <end position="63"/>
    </location>
</feature>
<dbReference type="GO" id="GO:0005886">
    <property type="term" value="C:plasma membrane"/>
    <property type="evidence" value="ECO:0007669"/>
    <property type="project" value="UniProtKB-SubCell"/>
</dbReference>
<dbReference type="InterPro" id="IPR023090">
    <property type="entry name" value="UPF0702_alpha/beta_dom_sf"/>
</dbReference>
<feature type="transmembrane region" description="Helical" evidence="7">
    <location>
        <begin position="69"/>
        <end position="91"/>
    </location>
</feature>
<evidence type="ECO:0000259" key="9">
    <source>
        <dbReference type="Pfam" id="PF20730"/>
    </source>
</evidence>
<keyword evidence="4 7" id="KW-0812">Transmembrane</keyword>
<proteinExistence type="inferred from homology"/>
<dbReference type="PANTHER" id="PTHR34582">
    <property type="entry name" value="UPF0702 TRANSMEMBRANE PROTEIN YCAP"/>
    <property type="match status" value="1"/>
</dbReference>
<dbReference type="EMBL" id="CP031079">
    <property type="protein sequence ID" value="AYF03495.1"/>
    <property type="molecule type" value="Genomic_DNA"/>
</dbReference>
<dbReference type="Proteomes" id="UP000272010">
    <property type="component" value="Plasmid pYEE1"/>
</dbReference>
<reference evidence="11" key="1">
    <citation type="submission" date="2018-07" db="EMBL/GenBank/DDBJ databases">
        <title>Genome Structure of the Opportunistic Pathogen Paracoccus yeei (Alphaproteobacteria) and Identification of Putative Virulence Factors.</title>
        <authorList>
            <person name="Lasek R."/>
            <person name="Szuplewska M."/>
            <person name="Mitura M."/>
            <person name="Decewicz P."/>
            <person name="Chmielowska C."/>
            <person name="Pawlot A."/>
            <person name="Sentkowska D."/>
            <person name="Czarnecki J."/>
            <person name="Bartosik D."/>
        </authorList>
    </citation>
    <scope>NUCLEOTIDE SEQUENCE [LARGE SCALE GENOMIC DNA]</scope>
    <source>
        <strain evidence="11">CCUG 32053</strain>
        <plasmid evidence="11">pyee1</plasmid>
    </source>
</reference>
<feature type="transmembrane region" description="Helical" evidence="7">
    <location>
        <begin position="13"/>
        <end position="32"/>
    </location>
</feature>
<evidence type="ECO:0000256" key="3">
    <source>
        <dbReference type="ARBA" id="ARBA00022475"/>
    </source>
</evidence>
<comment type="similarity">
    <text evidence="2">Belongs to the UPF0702 family.</text>
</comment>
<evidence type="ECO:0000313" key="11">
    <source>
        <dbReference type="Proteomes" id="UP000272010"/>
    </source>
</evidence>
<evidence type="ECO:0000256" key="4">
    <source>
        <dbReference type="ARBA" id="ARBA00022692"/>
    </source>
</evidence>